<dbReference type="AlphaFoldDB" id="A0A0E3P1S9"/>
<feature type="domain" description="Formylmethanofuran dehydrogenase subunit E" evidence="1">
    <location>
        <begin position="527"/>
        <end position="587"/>
    </location>
</feature>
<dbReference type="GeneID" id="24859409"/>
<organism evidence="2 3">
    <name type="scientific">Methanosarcina siciliae T4/M</name>
    <dbReference type="NCBI Taxonomy" id="1434120"/>
    <lineage>
        <taxon>Archaea</taxon>
        <taxon>Methanobacteriati</taxon>
        <taxon>Methanobacteriota</taxon>
        <taxon>Stenosarchaea group</taxon>
        <taxon>Methanomicrobia</taxon>
        <taxon>Methanosarcinales</taxon>
        <taxon>Methanosarcinaceae</taxon>
        <taxon>Methanosarcina</taxon>
    </lineage>
</organism>
<evidence type="ECO:0000313" key="3">
    <source>
        <dbReference type="Proteomes" id="UP000033111"/>
    </source>
</evidence>
<dbReference type="SUPFAM" id="SSF143555">
    <property type="entry name" value="FwdE-like"/>
    <property type="match status" value="2"/>
</dbReference>
<feature type="domain" description="Formylmethanofuran dehydrogenase subunit E" evidence="1">
    <location>
        <begin position="196"/>
        <end position="270"/>
    </location>
</feature>
<dbReference type="PATRIC" id="fig|1434120.4.peg.809"/>
<keyword evidence="3" id="KW-1185">Reference proteome</keyword>
<reference evidence="2 3" key="1">
    <citation type="submission" date="2014-07" db="EMBL/GenBank/DDBJ databases">
        <title>Methanogenic archaea and the global carbon cycle.</title>
        <authorList>
            <person name="Henriksen J.R."/>
            <person name="Luke J."/>
            <person name="Reinhart S."/>
            <person name="Benedict M.N."/>
            <person name="Youngblut N.D."/>
            <person name="Metcalf M.E."/>
            <person name="Whitaker R.J."/>
            <person name="Metcalf W.W."/>
        </authorList>
    </citation>
    <scope>NUCLEOTIDE SEQUENCE [LARGE SCALE GENOMIC DNA]</scope>
    <source>
        <strain evidence="2 3">T4/M</strain>
    </source>
</reference>
<dbReference type="RefSeq" id="WP_048170016.1">
    <property type="nucleotide sequence ID" value="NZ_CP009506.1"/>
</dbReference>
<dbReference type="Gene3D" id="3.30.1330.130">
    <property type="match status" value="2"/>
</dbReference>
<accession>A0A0E3P1S9</accession>
<dbReference type="Pfam" id="PF02663">
    <property type="entry name" value="FmdE"/>
    <property type="match status" value="2"/>
</dbReference>
<name>A0A0E3P1S9_9EURY</name>
<dbReference type="Proteomes" id="UP000033111">
    <property type="component" value="Chromosome"/>
</dbReference>
<dbReference type="KEGG" id="msw:MSSIT_0635"/>
<proteinExistence type="predicted"/>
<dbReference type="InterPro" id="IPR003814">
    <property type="entry name" value="FmdEsu_dom"/>
</dbReference>
<gene>
    <name evidence="2" type="ORF">MSSIT_0635</name>
</gene>
<dbReference type="HOGENOM" id="CLU_398832_0_0_2"/>
<evidence type="ECO:0000313" key="2">
    <source>
        <dbReference type="EMBL" id="AKB27354.1"/>
    </source>
</evidence>
<evidence type="ECO:0000259" key="1">
    <source>
        <dbReference type="Pfam" id="PF02663"/>
    </source>
</evidence>
<dbReference type="OrthoDB" id="31120at2157"/>
<dbReference type="EMBL" id="CP009506">
    <property type="protein sequence ID" value="AKB27354.1"/>
    <property type="molecule type" value="Genomic_DNA"/>
</dbReference>
<protein>
    <recommendedName>
        <fullName evidence="1">Formylmethanofuran dehydrogenase subunit E domain-containing protein</fullName>
    </recommendedName>
</protein>
<sequence length="690" mass="76298">MFGNSGIANQKIKTKITGFVLLTMLVLFLGSIPGMAAAADNSELMAQVFGAAEADLGVLGSEDTLVITDIGSPAESYILLDDFYSEFYGRELLYTDNLLIVQNARNAPLWFAFFDKSSGNCTYIEVSYGDENEISYQVTENIDFDTLSESQESIDAWSGKVSSKVFDGREFAILTICNAWATGDLDYELMQCLELHNHFCPGVSSGYILASWMEDNFPLDEGVSYTVFSCPNWCKEDVFVKRWDTTPGKGGIWVSALTDEEIEEIGNSPAGIFVVTDKNAGTMKAVALGFDFDVVNAECGANEDDPSWISKYLMDLWLMDRDNWDEEGLVTEIAVIDIDGDTLNEMKLAGVNPYVVLGLLNPEGNGNSSAGADELMGQVFAAAEESLGDLSSEDTFILTDIGSPAESDLFLNDFYSEFYGRDLQYTQNLLAVQNARNAPLWFAFFDKSSGDCTYIEVSYEDENEISYQVTENIDFDTLSKNKKSVNAWSEKVNSKVFNGREFAILTICNAWATGDLDYELMQCLGLHNHFCPGVSSGYVLANWLEDNYPLEDGVSYTVFSSPQWCKEDVFLQRWDATPGTGGIWVAELTDEDIEAIDSSLAGIFVVKDNNAGTLKAVVLGYNSDIVNAQCRAKDDDPAWVSKYLKDLWLMDPDNWDGLVTEISVIDIDSDTLSEMKLADTNPYEVLGLLN</sequence>